<dbReference type="SUPFAM" id="SSF53335">
    <property type="entry name" value="S-adenosyl-L-methionine-dependent methyltransferases"/>
    <property type="match status" value="1"/>
</dbReference>
<dbReference type="InterPro" id="IPR013216">
    <property type="entry name" value="Methyltransf_11"/>
</dbReference>
<proteinExistence type="predicted"/>
<evidence type="ECO:0000313" key="3">
    <source>
        <dbReference type="Proteomes" id="UP000053469"/>
    </source>
</evidence>
<dbReference type="EMBL" id="LGGI01000063">
    <property type="protein sequence ID" value="KUK66918.1"/>
    <property type="molecule type" value="Genomic_DNA"/>
</dbReference>
<reference evidence="3" key="1">
    <citation type="journal article" date="2015" name="MBio">
        <title>Genome-Resolved Metagenomic Analysis Reveals Roles for Candidate Phyla and Other Microbial Community Members in Biogeochemical Transformations in Oil Reservoirs.</title>
        <authorList>
            <person name="Hu P."/>
            <person name="Tom L."/>
            <person name="Singh A."/>
            <person name="Thomas B.C."/>
            <person name="Baker B.J."/>
            <person name="Piceno Y.M."/>
            <person name="Andersen G.L."/>
            <person name="Banfield J.F."/>
        </authorList>
    </citation>
    <scope>NUCLEOTIDE SEQUENCE [LARGE SCALE GENOMIC DNA]</scope>
</reference>
<comment type="caution">
    <text evidence="2">The sequence shown here is derived from an EMBL/GenBank/DDBJ whole genome shotgun (WGS) entry which is preliminary data.</text>
</comment>
<sequence>MPDISDYDKLNYDYSQYWQERLYENLAEKNLLNKIFKDDRGEWFLDVGGSYGRIASTYYNSYKYPVILDYSLNTLIKNKEIIKSRYPKITLIAANAYKMPFKESSFDGGLMVRVLHHIEKPEEYFKEAKRVFKKDARYVQEFANKVHIKAKIKALFRKDFEFFSKKPYEQPIGENLEGSKKEEGGIFLNYHPSHIKSLLEENNFTIEKKFGCSFLRSQTIKKILGSEVMIFLEKIFQKTLSWTNIPPSIFYKTTLQKKALEKETEQNPNLKDILACPSCKGDLTFDGEGYAECKKCNLEFSKKEDIWDFRIE</sequence>
<gene>
    <name evidence="2" type="ORF">XD87_0422</name>
</gene>
<dbReference type="GO" id="GO:0008757">
    <property type="term" value="F:S-adenosylmethionine-dependent methyltransferase activity"/>
    <property type="evidence" value="ECO:0007669"/>
    <property type="project" value="InterPro"/>
</dbReference>
<dbReference type="InterPro" id="IPR029063">
    <property type="entry name" value="SAM-dependent_MTases_sf"/>
</dbReference>
<evidence type="ECO:0000313" key="2">
    <source>
        <dbReference type="EMBL" id="KUK66918.1"/>
    </source>
</evidence>
<dbReference type="Gene3D" id="3.40.50.150">
    <property type="entry name" value="Vaccinia Virus protein VP39"/>
    <property type="match status" value="1"/>
</dbReference>
<organism evidence="2 3">
    <name type="scientific">candidate division WS6 bacterium 36_33</name>
    <dbReference type="NCBI Taxonomy" id="1641388"/>
    <lineage>
        <taxon>Bacteria</taxon>
        <taxon>Candidatus Dojkabacteria</taxon>
    </lineage>
</organism>
<protein>
    <recommendedName>
        <fullName evidence="1">Methyltransferase type 11 domain-containing protein</fullName>
    </recommendedName>
</protein>
<dbReference type="Pfam" id="PF08241">
    <property type="entry name" value="Methyltransf_11"/>
    <property type="match status" value="1"/>
</dbReference>
<evidence type="ECO:0000259" key="1">
    <source>
        <dbReference type="Pfam" id="PF08241"/>
    </source>
</evidence>
<feature type="domain" description="Methyltransferase type 11" evidence="1">
    <location>
        <begin position="45"/>
        <end position="137"/>
    </location>
</feature>
<dbReference type="Proteomes" id="UP000053469">
    <property type="component" value="Unassembled WGS sequence"/>
</dbReference>
<accession>A0A101GYB1</accession>
<name>A0A101GYB1_9BACT</name>
<dbReference type="CDD" id="cd02440">
    <property type="entry name" value="AdoMet_MTases"/>
    <property type="match status" value="1"/>
</dbReference>
<dbReference type="AlphaFoldDB" id="A0A101GYB1"/>